<gene>
    <name evidence="13" type="ORF">SAMN04488695_10798</name>
</gene>
<dbReference type="InterPro" id="IPR027417">
    <property type="entry name" value="P-loop_NTPase"/>
</dbReference>
<evidence type="ECO:0000256" key="3">
    <source>
        <dbReference type="ARBA" id="ARBA00022475"/>
    </source>
</evidence>
<accession>A0A1I5CWX5</accession>
<dbReference type="EMBL" id="FOVK01000007">
    <property type="protein sequence ID" value="SFN91439.1"/>
    <property type="molecule type" value="Genomic_DNA"/>
</dbReference>
<dbReference type="GO" id="GO:0005524">
    <property type="term" value="F:ATP binding"/>
    <property type="evidence" value="ECO:0007669"/>
    <property type="project" value="UniProtKB-KW"/>
</dbReference>
<name>A0A1I5CWX5_9CLOT</name>
<dbReference type="InterPro" id="IPR003838">
    <property type="entry name" value="ABC3_permease_C"/>
</dbReference>
<dbReference type="OrthoDB" id="2079174at2"/>
<dbReference type="PROSITE" id="PS00211">
    <property type="entry name" value="ABC_TRANSPORTER_1"/>
    <property type="match status" value="1"/>
</dbReference>
<dbReference type="InterPro" id="IPR017871">
    <property type="entry name" value="ABC_transporter-like_CS"/>
</dbReference>
<proteinExistence type="inferred from homology"/>
<organism evidence="13 14">
    <name type="scientific">Proteiniclasticum ruminis</name>
    <dbReference type="NCBI Taxonomy" id="398199"/>
    <lineage>
        <taxon>Bacteria</taxon>
        <taxon>Bacillati</taxon>
        <taxon>Bacillota</taxon>
        <taxon>Clostridia</taxon>
        <taxon>Eubacteriales</taxon>
        <taxon>Clostridiaceae</taxon>
        <taxon>Proteiniclasticum</taxon>
    </lineage>
</organism>
<keyword evidence="5" id="KW-0547">Nucleotide-binding</keyword>
<feature type="transmembrane region" description="Helical" evidence="11">
    <location>
        <begin position="1014"/>
        <end position="1032"/>
    </location>
</feature>
<feature type="region of interest" description="Disordered" evidence="10">
    <location>
        <begin position="320"/>
        <end position="346"/>
    </location>
</feature>
<dbReference type="InterPro" id="IPR003593">
    <property type="entry name" value="AAA+_ATPase"/>
</dbReference>
<dbReference type="PROSITE" id="PS50893">
    <property type="entry name" value="ABC_TRANSPORTER_2"/>
    <property type="match status" value="1"/>
</dbReference>
<evidence type="ECO:0000256" key="11">
    <source>
        <dbReference type="SAM" id="Phobius"/>
    </source>
</evidence>
<dbReference type="InterPro" id="IPR017911">
    <property type="entry name" value="MacB-like_ATP-bd"/>
</dbReference>
<dbReference type="RefSeq" id="WP_074912367.1">
    <property type="nucleotide sequence ID" value="NZ_FOVK01000007.1"/>
</dbReference>
<dbReference type="InterPro" id="IPR003439">
    <property type="entry name" value="ABC_transporter-like_ATP-bd"/>
</dbReference>
<dbReference type="Pfam" id="PF00005">
    <property type="entry name" value="ABC_tran"/>
    <property type="match status" value="1"/>
</dbReference>
<dbReference type="FunFam" id="3.40.50.300:FF:000032">
    <property type="entry name" value="Export ABC transporter ATP-binding protein"/>
    <property type="match status" value="1"/>
</dbReference>
<evidence type="ECO:0000256" key="5">
    <source>
        <dbReference type="ARBA" id="ARBA00022741"/>
    </source>
</evidence>
<keyword evidence="14" id="KW-1185">Reference proteome</keyword>
<evidence type="ECO:0000259" key="12">
    <source>
        <dbReference type="PROSITE" id="PS50893"/>
    </source>
</evidence>
<keyword evidence="4 11" id="KW-0812">Transmembrane</keyword>
<dbReference type="SUPFAM" id="SSF52540">
    <property type="entry name" value="P-loop containing nucleoside triphosphate hydrolases"/>
    <property type="match status" value="1"/>
</dbReference>
<dbReference type="AlphaFoldDB" id="A0A1I5CWX5"/>
<keyword evidence="7 11" id="KW-1133">Transmembrane helix</keyword>
<dbReference type="SMART" id="SM00382">
    <property type="entry name" value="AAA"/>
    <property type="match status" value="1"/>
</dbReference>
<dbReference type="Pfam" id="PF02687">
    <property type="entry name" value="FtsX"/>
    <property type="match status" value="1"/>
</dbReference>
<keyword evidence="8 11" id="KW-0472">Membrane</keyword>
<dbReference type="Proteomes" id="UP000181899">
    <property type="component" value="Unassembled WGS sequence"/>
</dbReference>
<evidence type="ECO:0000313" key="13">
    <source>
        <dbReference type="EMBL" id="SFN91439.1"/>
    </source>
</evidence>
<evidence type="ECO:0000313" key="14">
    <source>
        <dbReference type="Proteomes" id="UP000181899"/>
    </source>
</evidence>
<dbReference type="GO" id="GO:0016887">
    <property type="term" value="F:ATP hydrolysis activity"/>
    <property type="evidence" value="ECO:0007669"/>
    <property type="project" value="InterPro"/>
</dbReference>
<dbReference type="GO" id="GO:0005886">
    <property type="term" value="C:plasma membrane"/>
    <property type="evidence" value="ECO:0007669"/>
    <property type="project" value="UniProtKB-SubCell"/>
</dbReference>
<feature type="transmembrane region" description="Helical" evidence="11">
    <location>
        <begin position="917"/>
        <end position="945"/>
    </location>
</feature>
<protein>
    <submittedName>
        <fullName evidence="13">ABC-type lipoprotein export system, ATPase component</fullName>
    </submittedName>
</protein>
<evidence type="ECO:0000256" key="10">
    <source>
        <dbReference type="SAM" id="MobiDB-lite"/>
    </source>
</evidence>
<sequence length="1049" mass="116258">MLELKNIRKSYRTKDFAQNALNKVSVSFRENEFVSILGASGSGKTTMLNIIGGLDRYDEGDLIIEGISTKKYKSADWDAYRNSRVGFIFQSYNLIPHQTALANVELALTLSGVSANERRKRAIEALEEVGLGDHIHKRPTQLSGGQMQRVAIARALINDPEIILADEPTGALDSTTADQVMDLLVEIAKDRLIIMVTHNPELADKYTNRIIQLKDGIIIGDTNPHTIKTKDASLVAKATKTKMSFLTAVSLSVSNLLTKNGRTIITAIAGSIGILGIASILALASGINNYIDSVEEETMSAFPLSIDSSGIDITSFLGGEENADENTTEGTSETIPEPAVDGQTQEVERPVDEVPILNTVTSLFSFQNKNDLRSFKEHLETNQSEIDPYVKNIQYKYGITPQIYLENEADAVRQVNPDTVLSQFNFGSPAGLDLISGAGSFGRQNFNELPGDISLFEDQYDVLEGKWATEINEIVVVLTDSGSLTDTTMYALGLKDREDLKNMFENFVNDENIEVEEDKKDKINFQEIMDVTFKLVNPAEKYTYDDSFDLWVDRSEDKKYMDAVIESALELEVVGIVRANPDTNNPVLSSGLHYSSELTQYLITEAARYDIVQQQIEDKELNVFTGKRFDDEQEFAPSELFNLEDFITVDQEMIQNAFSFDQSALNINFSNFNINVDASDLPALQLDVLAESIATQVDVPVEEIQVILVSVLQDFVATQNEQQVTELEDWVANFEVYIESEEVQAQLIQDFEKINSDANITQTLIDIVQNYFTTYISTSFNQLLGKVQADVTRQFQAEIGNLAGNIQNAVNFDTNALTDAFQFNIEEDEFFNLISSFGQREQISQSSNLNLLGYRDLDDPTSINLYPKDFTTKESVVKFIEDYNTEKINAGEVDKVVNYTDLISAILSSVTTIIDTISYALVAFVSISLVVSSIMIGVITYVSVLERIKEIGILRAIGASKKDIRRVFNAETLIIGFVAGTFGILVTYGISIIANIIVYNQFNIPNIANLEPTAVGVLIGISMFLAYVSGLIPSSSAANKDPVEALRSE</sequence>
<dbReference type="PANTHER" id="PTHR42798:SF6">
    <property type="entry name" value="CELL DIVISION ATP-BINDING PROTEIN FTSE"/>
    <property type="match status" value="1"/>
</dbReference>
<keyword evidence="6" id="KW-0067">ATP-binding</keyword>
<evidence type="ECO:0000256" key="2">
    <source>
        <dbReference type="ARBA" id="ARBA00022448"/>
    </source>
</evidence>
<keyword evidence="13" id="KW-0449">Lipoprotein</keyword>
<dbReference type="GO" id="GO:0022857">
    <property type="term" value="F:transmembrane transporter activity"/>
    <property type="evidence" value="ECO:0007669"/>
    <property type="project" value="UniProtKB-ARBA"/>
</dbReference>
<evidence type="ECO:0000256" key="9">
    <source>
        <dbReference type="ARBA" id="ARBA00038388"/>
    </source>
</evidence>
<evidence type="ECO:0000256" key="1">
    <source>
        <dbReference type="ARBA" id="ARBA00004429"/>
    </source>
</evidence>
<reference evidence="13 14" key="1">
    <citation type="submission" date="2016-10" db="EMBL/GenBank/DDBJ databases">
        <authorList>
            <person name="de Groot N.N."/>
        </authorList>
    </citation>
    <scope>NUCLEOTIDE SEQUENCE [LARGE SCALE GENOMIC DNA]</scope>
    <source>
        <strain evidence="13 14">ML2</strain>
    </source>
</reference>
<dbReference type="CDD" id="cd03255">
    <property type="entry name" value="ABC_MJ0796_LolCDE_FtsE"/>
    <property type="match status" value="1"/>
</dbReference>
<comment type="subcellular location">
    <subcellularLocation>
        <location evidence="1">Cell inner membrane</location>
        <topology evidence="1">Multi-pass membrane protein</topology>
    </subcellularLocation>
</comment>
<comment type="similarity">
    <text evidence="9">Belongs to the ABC transporter superfamily. Macrolide exporter (TC 3.A.1.122) family.</text>
</comment>
<feature type="transmembrane region" description="Helical" evidence="11">
    <location>
        <begin position="972"/>
        <end position="994"/>
    </location>
</feature>
<evidence type="ECO:0000256" key="8">
    <source>
        <dbReference type="ARBA" id="ARBA00023136"/>
    </source>
</evidence>
<evidence type="ECO:0000256" key="7">
    <source>
        <dbReference type="ARBA" id="ARBA00022989"/>
    </source>
</evidence>
<evidence type="ECO:0000256" key="6">
    <source>
        <dbReference type="ARBA" id="ARBA00022840"/>
    </source>
</evidence>
<dbReference type="PANTHER" id="PTHR42798">
    <property type="entry name" value="LIPOPROTEIN-RELEASING SYSTEM ATP-BINDING PROTEIN LOLD"/>
    <property type="match status" value="1"/>
</dbReference>
<dbReference type="GO" id="GO:0098796">
    <property type="term" value="C:membrane protein complex"/>
    <property type="evidence" value="ECO:0007669"/>
    <property type="project" value="UniProtKB-ARBA"/>
</dbReference>
<evidence type="ECO:0000256" key="4">
    <source>
        <dbReference type="ARBA" id="ARBA00022692"/>
    </source>
</evidence>
<dbReference type="Gene3D" id="3.40.50.300">
    <property type="entry name" value="P-loop containing nucleotide triphosphate hydrolases"/>
    <property type="match status" value="1"/>
</dbReference>
<keyword evidence="3" id="KW-1003">Cell membrane</keyword>
<keyword evidence="2" id="KW-0813">Transport</keyword>
<feature type="domain" description="ABC transporter" evidence="12">
    <location>
        <begin position="2"/>
        <end position="240"/>
    </location>
</feature>